<dbReference type="SUPFAM" id="SSF56672">
    <property type="entry name" value="DNA/RNA polymerases"/>
    <property type="match status" value="1"/>
</dbReference>
<dbReference type="Gene3D" id="3.40.1170.60">
    <property type="match status" value="1"/>
</dbReference>
<comment type="caution">
    <text evidence="4">The sequence shown here is derived from an EMBL/GenBank/DDBJ whole genome shotgun (WGS) entry which is preliminary data.</text>
</comment>
<organism evidence="4 5">
    <name type="scientific">Sinomonas flava</name>
    <dbReference type="NCBI Taxonomy" id="496857"/>
    <lineage>
        <taxon>Bacteria</taxon>
        <taxon>Bacillati</taxon>
        <taxon>Actinomycetota</taxon>
        <taxon>Actinomycetes</taxon>
        <taxon>Micrococcales</taxon>
        <taxon>Micrococcaceae</taxon>
        <taxon>Sinomonas</taxon>
    </lineage>
</organism>
<keyword evidence="1" id="KW-0227">DNA damage</keyword>
<proteinExistence type="predicted"/>
<dbReference type="InterPro" id="IPR050356">
    <property type="entry name" value="SulA_CellDiv_inhibitor"/>
</dbReference>
<evidence type="ECO:0000256" key="1">
    <source>
        <dbReference type="ARBA" id="ARBA00022763"/>
    </source>
</evidence>
<dbReference type="InterPro" id="IPR043502">
    <property type="entry name" value="DNA/RNA_pol_sf"/>
</dbReference>
<protein>
    <submittedName>
        <fullName evidence="4">DNA polymerase Y family protein</fullName>
    </submittedName>
</protein>
<dbReference type="RefSeq" id="WP_344298925.1">
    <property type="nucleotide sequence ID" value="NZ_BAAAQW010000003.1"/>
</dbReference>
<evidence type="ECO:0000313" key="5">
    <source>
        <dbReference type="Proteomes" id="UP001500432"/>
    </source>
</evidence>
<gene>
    <name evidence="4" type="ORF">GCM10009849_13900</name>
</gene>
<keyword evidence="5" id="KW-1185">Reference proteome</keyword>
<sequence length="535" mass="56925">MSGAAPSGVPRALVLWFPDWPLIAAQLAGEVPDRVAAAVIDKGLVAVCSAEARAAGVARGLRIREAQVRCPELATVPADPERSAREFEPVVRALETAVPGVQVLRPGLCAVKARGAARYYGSEEAAGGAALDSAASLGLEARAGIADSVFAAEQAARDAAELRPLRIVGPGGSARFLAPLPVSALGDARLASLLKRLGLSTLGDFAALPAADVRSRFGDEGLAAHARASGRDPRAVVPRVPPSPLDRTADFEPGLDRVDQIAFALRPVAEDFIGGLMRAGLACTQLRVVITDESGARSERSWGHPNQFSPADALDRVRWQLQSSGQEVHPRRHGGAAWRSSGESMAAPVVQVRLLPEHVDLLGRRAQALFGGVDERLDHGLHRLQTMLGHGSVLHVASGGGRLLAERCLLVPWGEDAPPGTADRAGRPWPGSVPPPLPAVVFPEPLPVVLLGDDSAPLDVDDRGLLRAAPAWFTPAPGSARRPVRSWAGPWPLRERWWDTAESRRAERFQILDGDGEAWLLLREGGRWWAEARYD</sequence>
<feature type="region of interest" description="Disordered" evidence="2">
    <location>
        <begin position="226"/>
        <end position="251"/>
    </location>
</feature>
<dbReference type="PANTHER" id="PTHR35369:SF2">
    <property type="entry name" value="BLR3025 PROTEIN"/>
    <property type="match status" value="1"/>
</dbReference>
<evidence type="ECO:0000259" key="3">
    <source>
        <dbReference type="Pfam" id="PF00817"/>
    </source>
</evidence>
<dbReference type="Proteomes" id="UP001500432">
    <property type="component" value="Unassembled WGS sequence"/>
</dbReference>
<evidence type="ECO:0000313" key="4">
    <source>
        <dbReference type="EMBL" id="GAA2199016.1"/>
    </source>
</evidence>
<dbReference type="CDD" id="cd03468">
    <property type="entry name" value="PolY_like"/>
    <property type="match status" value="1"/>
</dbReference>
<accession>A0ABP5NHI5</accession>
<dbReference type="Pfam" id="PF00817">
    <property type="entry name" value="IMS"/>
    <property type="match status" value="1"/>
</dbReference>
<dbReference type="InterPro" id="IPR001126">
    <property type="entry name" value="UmuC"/>
</dbReference>
<feature type="domain" description="UmuC" evidence="3">
    <location>
        <begin position="38"/>
        <end position="155"/>
    </location>
</feature>
<dbReference type="PANTHER" id="PTHR35369">
    <property type="entry name" value="BLR3025 PROTEIN-RELATED"/>
    <property type="match status" value="1"/>
</dbReference>
<name>A0ABP5NHI5_9MICC</name>
<reference evidence="5" key="1">
    <citation type="journal article" date="2019" name="Int. J. Syst. Evol. Microbiol.">
        <title>The Global Catalogue of Microorganisms (GCM) 10K type strain sequencing project: providing services to taxonomists for standard genome sequencing and annotation.</title>
        <authorList>
            <consortium name="The Broad Institute Genomics Platform"/>
            <consortium name="The Broad Institute Genome Sequencing Center for Infectious Disease"/>
            <person name="Wu L."/>
            <person name="Ma J."/>
        </authorList>
    </citation>
    <scope>NUCLEOTIDE SEQUENCE [LARGE SCALE GENOMIC DNA]</scope>
    <source>
        <strain evidence="5">JCM 16034</strain>
    </source>
</reference>
<dbReference type="EMBL" id="BAAAQW010000003">
    <property type="protein sequence ID" value="GAA2199016.1"/>
    <property type="molecule type" value="Genomic_DNA"/>
</dbReference>
<evidence type="ECO:0000256" key="2">
    <source>
        <dbReference type="SAM" id="MobiDB-lite"/>
    </source>
</evidence>